<keyword evidence="3" id="KW-1185">Reference proteome</keyword>
<sequence length="228" mass="24521">MSLLSNQSEAGRLTLQRVLGQLPAHEPDAGLWPRIADELSAAEAIARVLPALPAHEPAADLWAAIAAELDAPAPSPLHVAAEPMPPAVRPLGPAYRLVAGLAAALLVLVLAWGQWPAARPGAAPHETIAYSEEVEEPAETRPAFAAFDPLDEQGLAFIDAHCTSLPAVCQSTEFRALRGQLTELEAEEQRLQQDLRRLGTTPELIRHQVRVTTLKATVTRELIHLLIS</sequence>
<protein>
    <submittedName>
        <fullName evidence="2">Uncharacterized protein</fullName>
    </submittedName>
</protein>
<gene>
    <name evidence="2" type="ORF">GCM10022406_09770</name>
</gene>
<accession>A0ABP7MLU6</accession>
<proteinExistence type="predicted"/>
<dbReference type="RefSeq" id="WP_345110872.1">
    <property type="nucleotide sequence ID" value="NZ_BAABDH010000016.1"/>
</dbReference>
<evidence type="ECO:0000256" key="1">
    <source>
        <dbReference type="SAM" id="Coils"/>
    </source>
</evidence>
<dbReference type="Proteomes" id="UP001499909">
    <property type="component" value="Unassembled WGS sequence"/>
</dbReference>
<dbReference type="EMBL" id="BAABDH010000016">
    <property type="protein sequence ID" value="GAA3925863.1"/>
    <property type="molecule type" value="Genomic_DNA"/>
</dbReference>
<feature type="coiled-coil region" evidence="1">
    <location>
        <begin position="174"/>
        <end position="201"/>
    </location>
</feature>
<keyword evidence="1" id="KW-0175">Coiled coil</keyword>
<reference evidence="3" key="1">
    <citation type="journal article" date="2019" name="Int. J. Syst. Evol. Microbiol.">
        <title>The Global Catalogue of Microorganisms (GCM) 10K type strain sequencing project: providing services to taxonomists for standard genome sequencing and annotation.</title>
        <authorList>
            <consortium name="The Broad Institute Genomics Platform"/>
            <consortium name="The Broad Institute Genome Sequencing Center for Infectious Disease"/>
            <person name="Wu L."/>
            <person name="Ma J."/>
        </authorList>
    </citation>
    <scope>NUCLEOTIDE SEQUENCE [LARGE SCALE GENOMIC DNA]</scope>
    <source>
        <strain evidence="3">JCM 17214</strain>
    </source>
</reference>
<evidence type="ECO:0000313" key="2">
    <source>
        <dbReference type="EMBL" id="GAA3925863.1"/>
    </source>
</evidence>
<comment type="caution">
    <text evidence="2">The sequence shown here is derived from an EMBL/GenBank/DDBJ whole genome shotgun (WGS) entry which is preliminary data.</text>
</comment>
<organism evidence="2 3">
    <name type="scientific">Hymenobacter algoricola</name>
    <dbReference type="NCBI Taxonomy" id="486267"/>
    <lineage>
        <taxon>Bacteria</taxon>
        <taxon>Pseudomonadati</taxon>
        <taxon>Bacteroidota</taxon>
        <taxon>Cytophagia</taxon>
        <taxon>Cytophagales</taxon>
        <taxon>Hymenobacteraceae</taxon>
        <taxon>Hymenobacter</taxon>
    </lineage>
</organism>
<name>A0ABP7MLU6_9BACT</name>
<evidence type="ECO:0000313" key="3">
    <source>
        <dbReference type="Proteomes" id="UP001499909"/>
    </source>
</evidence>